<evidence type="ECO:0000313" key="1">
    <source>
        <dbReference type="EMBL" id="CAF4744817.1"/>
    </source>
</evidence>
<organism evidence="1 2">
    <name type="scientific">Rotaria magnacalcarata</name>
    <dbReference type="NCBI Taxonomy" id="392030"/>
    <lineage>
        <taxon>Eukaryota</taxon>
        <taxon>Metazoa</taxon>
        <taxon>Spiralia</taxon>
        <taxon>Gnathifera</taxon>
        <taxon>Rotifera</taxon>
        <taxon>Eurotatoria</taxon>
        <taxon>Bdelloidea</taxon>
        <taxon>Philodinida</taxon>
        <taxon>Philodinidae</taxon>
        <taxon>Rotaria</taxon>
    </lineage>
</organism>
<evidence type="ECO:0000313" key="2">
    <source>
        <dbReference type="Proteomes" id="UP000681720"/>
    </source>
</evidence>
<dbReference type="AlphaFoldDB" id="A0A8S3AQ51"/>
<accession>A0A8S3AQ51</accession>
<gene>
    <name evidence="1" type="ORF">GIL414_LOCUS44893</name>
</gene>
<proteinExistence type="predicted"/>
<dbReference type="Proteomes" id="UP000681720">
    <property type="component" value="Unassembled WGS sequence"/>
</dbReference>
<protein>
    <submittedName>
        <fullName evidence="1">Uncharacterized protein</fullName>
    </submittedName>
</protein>
<comment type="caution">
    <text evidence="1">The sequence shown here is derived from an EMBL/GenBank/DDBJ whole genome shotgun (WGS) entry which is preliminary data.</text>
</comment>
<feature type="non-terminal residue" evidence="1">
    <location>
        <position position="75"/>
    </location>
</feature>
<sequence>MVKTIKYLNNSNNYTPNQDNRFSKTFQYSSVTKRDYDNRKKKKLQLNRIEQIDHLEKRIDKRRLDEGLIGKIIPV</sequence>
<name>A0A8S3AQ51_9BILA</name>
<dbReference type="EMBL" id="CAJOBJ010136637">
    <property type="protein sequence ID" value="CAF4744817.1"/>
    <property type="molecule type" value="Genomic_DNA"/>
</dbReference>
<reference evidence="1" key="1">
    <citation type="submission" date="2021-02" db="EMBL/GenBank/DDBJ databases">
        <authorList>
            <person name="Nowell W R."/>
        </authorList>
    </citation>
    <scope>NUCLEOTIDE SEQUENCE</scope>
</reference>